<keyword evidence="4" id="KW-1185">Reference proteome</keyword>
<evidence type="ECO:0000256" key="1">
    <source>
        <dbReference type="ARBA" id="ARBA00023235"/>
    </source>
</evidence>
<dbReference type="Gene3D" id="3.30.429.10">
    <property type="entry name" value="Macrophage Migration Inhibitory Factor"/>
    <property type="match status" value="1"/>
</dbReference>
<dbReference type="AlphaFoldDB" id="A0A1S6IQ97"/>
<organism evidence="3 4">
    <name type="scientific">Jeotgalibaca dankookensis</name>
    <dbReference type="NCBI Taxonomy" id="708126"/>
    <lineage>
        <taxon>Bacteria</taxon>
        <taxon>Bacillati</taxon>
        <taxon>Bacillota</taxon>
        <taxon>Bacilli</taxon>
        <taxon>Lactobacillales</taxon>
        <taxon>Carnobacteriaceae</taxon>
        <taxon>Jeotgalibaca</taxon>
    </lineage>
</organism>
<accession>A0A1S6IQ97</accession>
<name>A0A1S6IQ97_9LACT</name>
<feature type="domain" description="4-oxalocrotonate tautomerase-like" evidence="2">
    <location>
        <begin position="2"/>
        <end position="54"/>
    </location>
</feature>
<dbReference type="Proteomes" id="UP000188993">
    <property type="component" value="Chromosome"/>
</dbReference>
<evidence type="ECO:0000259" key="2">
    <source>
        <dbReference type="Pfam" id="PF01361"/>
    </source>
</evidence>
<sequence>MPFVRIQLKEGRTPQQKEELAKAIIEKMEELKFASPDAIRVIYEDIAPEDFYSGQEK</sequence>
<reference evidence="3 4" key="1">
    <citation type="journal article" date="2014" name="Int. J. Syst. Evol. Microbiol.">
        <title>Jeotgalibaca dankookensis gen. nov., sp. nov., a member of the family Carnobacteriaceae, isolated from seujeot (Korean traditional food).</title>
        <authorList>
            <person name="Lee D.G."/>
            <person name="Trujillo M.E."/>
            <person name="Kang H."/>
            <person name="Ahn T.Y."/>
        </authorList>
    </citation>
    <scope>NUCLEOTIDE SEQUENCE [LARGE SCALE GENOMIC DNA]</scope>
    <source>
        <strain evidence="3 4">EX-07</strain>
    </source>
</reference>
<dbReference type="KEGG" id="jda:BW727_101358"/>
<protein>
    <recommendedName>
        <fullName evidence="2">4-oxalocrotonate tautomerase-like domain-containing protein</fullName>
    </recommendedName>
</protein>
<dbReference type="InterPro" id="IPR014347">
    <property type="entry name" value="Tautomerase/MIF_sf"/>
</dbReference>
<dbReference type="OrthoDB" id="5405937at2"/>
<dbReference type="STRING" id="708126.BW727_101358"/>
<evidence type="ECO:0000313" key="4">
    <source>
        <dbReference type="Proteomes" id="UP000188993"/>
    </source>
</evidence>
<evidence type="ECO:0000313" key="3">
    <source>
        <dbReference type="EMBL" id="AQS53725.1"/>
    </source>
</evidence>
<dbReference type="EMBL" id="CP019728">
    <property type="protein sequence ID" value="AQS53725.1"/>
    <property type="molecule type" value="Genomic_DNA"/>
</dbReference>
<gene>
    <name evidence="3" type="ORF">BW727_101358</name>
</gene>
<dbReference type="InterPro" id="IPR004370">
    <property type="entry name" value="4-OT-like_dom"/>
</dbReference>
<dbReference type="RefSeq" id="WP_077795802.1">
    <property type="nucleotide sequence ID" value="NZ_BBYN01000009.1"/>
</dbReference>
<dbReference type="GO" id="GO:0016853">
    <property type="term" value="F:isomerase activity"/>
    <property type="evidence" value="ECO:0007669"/>
    <property type="project" value="UniProtKB-KW"/>
</dbReference>
<keyword evidence="1" id="KW-0413">Isomerase</keyword>
<dbReference type="SUPFAM" id="SSF55331">
    <property type="entry name" value="Tautomerase/MIF"/>
    <property type="match status" value="1"/>
</dbReference>
<proteinExistence type="predicted"/>
<dbReference type="Pfam" id="PF01361">
    <property type="entry name" value="Tautomerase"/>
    <property type="match status" value="1"/>
</dbReference>